<dbReference type="SMART" id="SM01226">
    <property type="entry name" value="GAGA_bind"/>
    <property type="match status" value="1"/>
</dbReference>
<dbReference type="AlphaFoldDB" id="A0A5J5B1H7"/>
<dbReference type="Pfam" id="PF06217">
    <property type="entry name" value="GAGA_bind"/>
    <property type="match status" value="1"/>
</dbReference>
<keyword evidence="4 7" id="KW-0238">DNA-binding</keyword>
<comment type="function">
    <text evidence="7">Transcriptional regulator that specifically binds to GA-rich elements (GAGA-repeats) present in regulatory sequences of genes involved in developmental processes.</text>
</comment>
<keyword evidence="9" id="KW-1133">Transmembrane helix</keyword>
<feature type="region of interest" description="Disordered" evidence="8">
    <location>
        <begin position="419"/>
        <end position="444"/>
    </location>
</feature>
<evidence type="ECO:0000256" key="5">
    <source>
        <dbReference type="ARBA" id="ARBA00023163"/>
    </source>
</evidence>
<dbReference type="Proteomes" id="UP000325577">
    <property type="component" value="Linkage Group LG16"/>
</dbReference>
<feature type="transmembrane region" description="Helical" evidence="9">
    <location>
        <begin position="303"/>
        <end position="326"/>
    </location>
</feature>
<evidence type="ECO:0000256" key="2">
    <source>
        <dbReference type="ARBA" id="ARBA00007911"/>
    </source>
</evidence>
<keyword evidence="9" id="KW-0812">Transmembrane</keyword>
<dbReference type="InterPro" id="IPR010409">
    <property type="entry name" value="GAGA-bd_tscrpt_act"/>
</dbReference>
<dbReference type="GO" id="GO:0043565">
    <property type="term" value="F:sequence-specific DNA binding"/>
    <property type="evidence" value="ECO:0007669"/>
    <property type="project" value="TreeGrafter"/>
</dbReference>
<evidence type="ECO:0000256" key="1">
    <source>
        <dbReference type="ARBA" id="ARBA00004123"/>
    </source>
</evidence>
<evidence type="ECO:0000313" key="11">
    <source>
        <dbReference type="Proteomes" id="UP000325577"/>
    </source>
</evidence>
<keyword evidence="9" id="KW-0472">Membrane</keyword>
<keyword evidence="11" id="KW-1185">Reference proteome</keyword>
<dbReference type="OrthoDB" id="1883964at2759"/>
<feature type="region of interest" description="Disordered" evidence="8">
    <location>
        <begin position="117"/>
        <end position="150"/>
    </location>
</feature>
<evidence type="ECO:0000313" key="10">
    <source>
        <dbReference type="EMBL" id="KAA8536036.1"/>
    </source>
</evidence>
<keyword evidence="6 7" id="KW-0539">Nucleus</keyword>
<proteinExistence type="inferred from homology"/>
<evidence type="ECO:0000256" key="7">
    <source>
        <dbReference type="RuleBase" id="RU367160"/>
    </source>
</evidence>
<evidence type="ECO:0000256" key="3">
    <source>
        <dbReference type="ARBA" id="ARBA00023015"/>
    </source>
</evidence>
<comment type="subcellular location">
    <subcellularLocation>
        <location evidence="1 7">Nucleus</location>
    </subcellularLocation>
</comment>
<dbReference type="GO" id="GO:0005634">
    <property type="term" value="C:nucleus"/>
    <property type="evidence" value="ECO:0007669"/>
    <property type="project" value="UniProtKB-SubCell"/>
</dbReference>
<sequence>MNKRIMHIIAERDAAVEERNRAISEKNAALDERDAAIQQRDTAISERDSAIRERDNAIAALQFQESTMNSTLGCGIQRGTKRMHQPTNHPANVAEASYKTREPHITDAFPISAISSEAVKSRQAKRTKENKAVPSKTSKSPRKGKKVGEDLNRHVTTAGSKAEWDAQDLGSMNQVNFDEATMQTPICSCTGVPRQCYKWGNGGWQSSCCTTTLSVYPLPQMPNKRHARMGGRKMSGSVFTRLLSRLAVDGHDLSMPLDLKNYWAKHGTNRYITINMSQEEPGAAPPLLVSKIIAFFHLPNPQIFQLFIISSTATFSLGIALIIEWVYHGRHHPGYHWIIYYAPSMIALAVLAWIICLISAAFLDQKDQVHHLLPIIDQQQNQQLQDEIMQLEVAQALHDEKAVVQLQPVHGTCDLTNEPAGAGLRSTVPTSEVKDDDDDDDESTLKRSFSLPMSCINIDFRKIKRISSFS</sequence>
<feature type="transmembrane region" description="Helical" evidence="9">
    <location>
        <begin position="338"/>
        <end position="363"/>
    </location>
</feature>
<dbReference type="PANTHER" id="PTHR31421:SF3">
    <property type="entry name" value="PROTEIN BASIC PENTACYSTEINE4"/>
    <property type="match status" value="1"/>
</dbReference>
<reference evidence="10 11" key="1">
    <citation type="submission" date="2019-09" db="EMBL/GenBank/DDBJ databases">
        <title>A chromosome-level genome assembly of the Chinese tupelo Nyssa sinensis.</title>
        <authorList>
            <person name="Yang X."/>
            <person name="Kang M."/>
            <person name="Yang Y."/>
            <person name="Xiong H."/>
            <person name="Wang M."/>
            <person name="Zhang Z."/>
            <person name="Wang Z."/>
            <person name="Wu H."/>
            <person name="Ma T."/>
            <person name="Liu J."/>
            <person name="Xi Z."/>
        </authorList>
    </citation>
    <scope>NUCLEOTIDE SEQUENCE [LARGE SCALE GENOMIC DNA]</scope>
    <source>
        <strain evidence="10">J267</strain>
        <tissue evidence="10">Leaf</tissue>
    </source>
</reference>
<organism evidence="10 11">
    <name type="scientific">Nyssa sinensis</name>
    <dbReference type="NCBI Taxonomy" id="561372"/>
    <lineage>
        <taxon>Eukaryota</taxon>
        <taxon>Viridiplantae</taxon>
        <taxon>Streptophyta</taxon>
        <taxon>Embryophyta</taxon>
        <taxon>Tracheophyta</taxon>
        <taxon>Spermatophyta</taxon>
        <taxon>Magnoliopsida</taxon>
        <taxon>eudicotyledons</taxon>
        <taxon>Gunneridae</taxon>
        <taxon>Pentapetalae</taxon>
        <taxon>asterids</taxon>
        <taxon>Cornales</taxon>
        <taxon>Nyssaceae</taxon>
        <taxon>Nyssa</taxon>
    </lineage>
</organism>
<dbReference type="EMBL" id="CM018039">
    <property type="protein sequence ID" value="KAA8536036.1"/>
    <property type="molecule type" value="Genomic_DNA"/>
</dbReference>
<dbReference type="GO" id="GO:0009723">
    <property type="term" value="P:response to ethylene"/>
    <property type="evidence" value="ECO:0007669"/>
    <property type="project" value="TreeGrafter"/>
</dbReference>
<protein>
    <recommendedName>
        <fullName evidence="7">GAGA-binding transcriptional activator</fullName>
    </recommendedName>
</protein>
<dbReference type="GO" id="GO:0003700">
    <property type="term" value="F:DNA-binding transcription factor activity"/>
    <property type="evidence" value="ECO:0007669"/>
    <property type="project" value="UniProtKB-UniRule"/>
</dbReference>
<comment type="similarity">
    <text evidence="2 7">Belongs to the BBR/BPC family.</text>
</comment>
<evidence type="ECO:0000256" key="4">
    <source>
        <dbReference type="ARBA" id="ARBA00023125"/>
    </source>
</evidence>
<keyword evidence="3 7" id="KW-0805">Transcription regulation</keyword>
<gene>
    <name evidence="10" type="ORF">F0562_028514</name>
</gene>
<evidence type="ECO:0000256" key="6">
    <source>
        <dbReference type="ARBA" id="ARBA00023242"/>
    </source>
</evidence>
<accession>A0A5J5B1H7</accession>
<keyword evidence="5 7" id="KW-0804">Transcription</keyword>
<evidence type="ECO:0000256" key="8">
    <source>
        <dbReference type="SAM" id="MobiDB-lite"/>
    </source>
</evidence>
<dbReference type="PANTHER" id="PTHR31421">
    <property type="entry name" value="PROTEIN BASIC PENTACYSTEINE3"/>
    <property type="match status" value="1"/>
</dbReference>
<name>A0A5J5B1H7_9ASTE</name>
<evidence type="ECO:0000256" key="9">
    <source>
        <dbReference type="SAM" id="Phobius"/>
    </source>
</evidence>